<dbReference type="InterPro" id="IPR006900">
    <property type="entry name" value="Sec23/24_helical_dom"/>
</dbReference>
<name>M8B1P2_TRIUA</name>
<evidence type="ECO:0000259" key="2">
    <source>
        <dbReference type="Pfam" id="PF04815"/>
    </source>
</evidence>
<feature type="domain" description="Sec23/Sec24 helical" evidence="2">
    <location>
        <begin position="541"/>
        <end position="646"/>
    </location>
</feature>
<organism evidence="3">
    <name type="scientific">Triticum urartu</name>
    <name type="common">Red wild einkorn</name>
    <name type="synonym">Crithodium urartu</name>
    <dbReference type="NCBI Taxonomy" id="4572"/>
    <lineage>
        <taxon>Eukaryota</taxon>
        <taxon>Viridiplantae</taxon>
        <taxon>Streptophyta</taxon>
        <taxon>Embryophyta</taxon>
        <taxon>Tracheophyta</taxon>
        <taxon>Spermatophyta</taxon>
        <taxon>Magnoliopsida</taxon>
        <taxon>Liliopsida</taxon>
        <taxon>Poales</taxon>
        <taxon>Poaceae</taxon>
        <taxon>BOP clade</taxon>
        <taxon>Pooideae</taxon>
        <taxon>Triticodae</taxon>
        <taxon>Triticeae</taxon>
        <taxon>Triticinae</taxon>
        <taxon>Triticum</taxon>
    </lineage>
</organism>
<dbReference type="InterPro" id="IPR036465">
    <property type="entry name" value="vWFA_dom_sf"/>
</dbReference>
<reference evidence="3" key="1">
    <citation type="journal article" date="2013" name="Nature">
        <title>Draft genome of the wheat A-genome progenitor Triticum urartu.</title>
        <authorList>
            <person name="Ling H.Q."/>
            <person name="Zhao S."/>
            <person name="Liu D."/>
            <person name="Wang J."/>
            <person name="Sun H."/>
            <person name="Zhang C."/>
            <person name="Fan H."/>
            <person name="Li D."/>
            <person name="Dong L."/>
            <person name="Tao Y."/>
            <person name="Gao C."/>
            <person name="Wu H."/>
            <person name="Li Y."/>
            <person name="Cui Y."/>
            <person name="Guo X."/>
            <person name="Zheng S."/>
            <person name="Wang B."/>
            <person name="Yu K."/>
            <person name="Liang Q."/>
            <person name="Yang W."/>
            <person name="Lou X."/>
            <person name="Chen J."/>
            <person name="Feng M."/>
            <person name="Jian J."/>
            <person name="Zhang X."/>
            <person name="Luo G."/>
            <person name="Jiang Y."/>
            <person name="Liu J."/>
            <person name="Wang Z."/>
            <person name="Sha Y."/>
            <person name="Zhang B."/>
            <person name="Wu H."/>
            <person name="Tang D."/>
            <person name="Shen Q."/>
            <person name="Xue P."/>
            <person name="Zou S."/>
            <person name="Wang X."/>
            <person name="Liu X."/>
            <person name="Wang F."/>
            <person name="Yang Y."/>
            <person name="An X."/>
            <person name="Dong Z."/>
            <person name="Zhang K."/>
            <person name="Zhang X."/>
            <person name="Luo M.C."/>
            <person name="Dvorak J."/>
            <person name="Tong Y."/>
            <person name="Wang J."/>
            <person name="Yang H."/>
            <person name="Li Z."/>
            <person name="Wang D."/>
            <person name="Zhang A."/>
            <person name="Wang J."/>
        </authorList>
    </citation>
    <scope>NUCLEOTIDE SEQUENCE</scope>
</reference>
<dbReference type="Gene3D" id="1.20.120.730">
    <property type="entry name" value="Sec23/Sec24 helical domain"/>
    <property type="match status" value="1"/>
</dbReference>
<dbReference type="GO" id="GO:0030127">
    <property type="term" value="C:COPII vesicle coat"/>
    <property type="evidence" value="ECO:0007669"/>
    <property type="project" value="InterPro"/>
</dbReference>
<dbReference type="GO" id="GO:0000149">
    <property type="term" value="F:SNARE binding"/>
    <property type="evidence" value="ECO:0007669"/>
    <property type="project" value="TreeGrafter"/>
</dbReference>
<dbReference type="STRING" id="4572.M8B1P2"/>
<dbReference type="Gene3D" id="3.40.50.410">
    <property type="entry name" value="von Willebrand factor, type A domain"/>
    <property type="match status" value="1"/>
</dbReference>
<dbReference type="Gene3D" id="2.60.40.1670">
    <property type="entry name" value="beta-sandwich domain of Sec23/24"/>
    <property type="match status" value="1"/>
</dbReference>
<dbReference type="InterPro" id="IPR050550">
    <property type="entry name" value="SEC23_SEC24_subfamily"/>
</dbReference>
<dbReference type="OMA" id="HTFISEQ"/>
<dbReference type="PANTHER" id="PTHR13803:SF10">
    <property type="entry name" value="OS04G0412900 PROTEIN"/>
    <property type="match status" value="1"/>
</dbReference>
<dbReference type="SUPFAM" id="SSF82919">
    <property type="entry name" value="Zn-finger domain of Sec23/24"/>
    <property type="match status" value="1"/>
</dbReference>
<dbReference type="AlphaFoldDB" id="M8B1P2"/>
<evidence type="ECO:0000313" key="3">
    <source>
        <dbReference type="EMBL" id="EMS67454.1"/>
    </source>
</evidence>
<dbReference type="GO" id="GO:0070971">
    <property type="term" value="C:endoplasmic reticulum exit site"/>
    <property type="evidence" value="ECO:0007669"/>
    <property type="project" value="TreeGrafter"/>
</dbReference>
<evidence type="ECO:0000259" key="1">
    <source>
        <dbReference type="Pfam" id="PF04811"/>
    </source>
</evidence>
<accession>M8B1P2</accession>
<gene>
    <name evidence="3" type="ORF">TRIUR3_18787</name>
</gene>
<proteinExistence type="predicted"/>
<dbReference type="PANTHER" id="PTHR13803">
    <property type="entry name" value="SEC24-RELATED PROTEIN"/>
    <property type="match status" value="1"/>
</dbReference>
<dbReference type="eggNOG" id="KOG1985">
    <property type="taxonomic scope" value="Eukaryota"/>
</dbReference>
<sequence>MAVRPSLAYFPSDNALLESSGLPWGVAVTPFSSTDERGSSPVTGDEGDLIPRCTSCFAYFSTLCSLHRWSWTCPICSEDNDLSADAAARYARDGSHDPPELRSAFVDLLLPGEEGEAAAATTPVYVAAIDLSSSEEFLELVKSALLAALEALSPGSLFGILTFSSKIGLYDVQGPITIVKNVFIPPDSDGTLHVDLKDVMPFCSFLAPVGTFKDRIAEALETIKPIASWERATTASQVQDHALHHTRGFGVAIDALVNYLSVENGTTFELARIFAFLSGPPNYGAGQLDARSNGDHNTGKVVDSNNTLLPEETSFYKNLVSQIDRITYAHALYISVAQEIGVLGTPIMLGSHLWTFRYKMLKRPYAFGCVLRLRTSPEIKIADSYGHFFPDPQYMHVQHINCCDSFASYTYDFEFEKDSQFARKSRPPILQIAFKYTMIVHHGDTSDDASNSGSRSKFSVQRRLRVRTIQYNTTANIWDLYDFVDPDVVLTILVHQGRNVLYVYCSFGILWREMFMIIKPNYILDSNKTKVITKDRAEDHLILKKFIFQVILASLSDVVEARLWLHDWLAIFIAQYNKAYKNVRPADSGVSDIDVDFSNCSQLQPLAQLVFAFLVSPLLQVQDEHIHPDYQTYLQCLFSALEPASLRQAICPTLSSYSSLDTEAEVHQSLSRSVFTSERPIFLLDAYTDLLVYYLPTASPSIPFPPPRDCLLRSTVDRLKQERTLTPRLAFIHGARDDTTTFEKYLIEDRALDGTLLVGSIGFRSFLEEDCVFLEFIVHVEYACLEQVFCTLPKQADTLW</sequence>
<dbReference type="SUPFAM" id="SSF81995">
    <property type="entry name" value="beta-sandwich domain of Sec23/24"/>
    <property type="match status" value="1"/>
</dbReference>
<dbReference type="InterPro" id="IPR006896">
    <property type="entry name" value="Sec23/24_trunk_dom"/>
</dbReference>
<feature type="domain" description="Sec23/Sec24 trunk" evidence="1">
    <location>
        <begin position="122"/>
        <end position="342"/>
    </location>
</feature>
<dbReference type="EMBL" id="KD019301">
    <property type="protein sequence ID" value="EMS67454.1"/>
    <property type="molecule type" value="Genomic_DNA"/>
</dbReference>
<protein>
    <submittedName>
        <fullName evidence="3">Protein transport protein Sec24A</fullName>
    </submittedName>
</protein>
<dbReference type="GO" id="GO:0008270">
    <property type="term" value="F:zinc ion binding"/>
    <property type="evidence" value="ECO:0007669"/>
    <property type="project" value="InterPro"/>
</dbReference>
<dbReference type="Gene3D" id="2.30.30.380">
    <property type="entry name" value="Zn-finger domain of Sec23/24"/>
    <property type="match status" value="1"/>
</dbReference>
<dbReference type="GO" id="GO:0090110">
    <property type="term" value="P:COPII-coated vesicle cargo loading"/>
    <property type="evidence" value="ECO:0007669"/>
    <property type="project" value="TreeGrafter"/>
</dbReference>
<dbReference type="Pfam" id="PF04815">
    <property type="entry name" value="Sec23_helical"/>
    <property type="match status" value="1"/>
</dbReference>
<dbReference type="GO" id="GO:0006886">
    <property type="term" value="P:intracellular protein transport"/>
    <property type="evidence" value="ECO:0007669"/>
    <property type="project" value="InterPro"/>
</dbReference>
<dbReference type="InterPro" id="IPR036174">
    <property type="entry name" value="Znf_Sec23_Sec24_sf"/>
</dbReference>
<dbReference type="SUPFAM" id="SSF53300">
    <property type="entry name" value="vWA-like"/>
    <property type="match status" value="1"/>
</dbReference>
<dbReference type="Pfam" id="PF04811">
    <property type="entry name" value="Sec23_trunk"/>
    <property type="match status" value="1"/>
</dbReference>